<evidence type="ECO:0000313" key="2">
    <source>
        <dbReference type="Proteomes" id="UP000001075"/>
    </source>
</evidence>
<reference evidence="2" key="1">
    <citation type="journal article" date="2011" name="Nat. Biotechnol.">
        <title>The genomic sequence of the Chinese hamster ovary (CHO)-K1 cell line.</title>
        <authorList>
            <person name="Xu X."/>
            <person name="Nagarajan H."/>
            <person name="Lewis N.E."/>
            <person name="Pan S."/>
            <person name="Cai Z."/>
            <person name="Liu X."/>
            <person name="Chen W."/>
            <person name="Xie M."/>
            <person name="Wang W."/>
            <person name="Hammond S."/>
            <person name="Andersen M.R."/>
            <person name="Neff N."/>
            <person name="Passarelli B."/>
            <person name="Koh W."/>
            <person name="Fan H.C."/>
            <person name="Wang J."/>
            <person name="Gui Y."/>
            <person name="Lee K.H."/>
            <person name="Betenbaugh M.J."/>
            <person name="Quake S.R."/>
            <person name="Famili I."/>
            <person name="Palsson B.O."/>
            <person name="Wang J."/>
        </authorList>
    </citation>
    <scope>NUCLEOTIDE SEQUENCE [LARGE SCALE GENOMIC DNA]</scope>
    <source>
        <strain evidence="2">CHO K1 cell line</strain>
    </source>
</reference>
<dbReference type="EMBL" id="JH000092">
    <property type="protein sequence ID" value="EGV96445.1"/>
    <property type="molecule type" value="Genomic_DNA"/>
</dbReference>
<name>G3H0I4_CRIGR</name>
<proteinExistence type="predicted"/>
<dbReference type="Proteomes" id="UP000001075">
    <property type="component" value="Unassembled WGS sequence"/>
</dbReference>
<organism evidence="1 2">
    <name type="scientific">Cricetulus griseus</name>
    <name type="common">Chinese hamster</name>
    <name type="synonym">Cricetulus barabensis griseus</name>
    <dbReference type="NCBI Taxonomy" id="10029"/>
    <lineage>
        <taxon>Eukaryota</taxon>
        <taxon>Metazoa</taxon>
        <taxon>Chordata</taxon>
        <taxon>Craniata</taxon>
        <taxon>Vertebrata</taxon>
        <taxon>Euteleostomi</taxon>
        <taxon>Mammalia</taxon>
        <taxon>Eutheria</taxon>
        <taxon>Euarchontoglires</taxon>
        <taxon>Glires</taxon>
        <taxon>Rodentia</taxon>
        <taxon>Myomorpha</taxon>
        <taxon>Muroidea</taxon>
        <taxon>Cricetidae</taxon>
        <taxon>Cricetinae</taxon>
        <taxon>Cricetulus</taxon>
    </lineage>
</organism>
<dbReference type="InParanoid" id="G3H0I4"/>
<gene>
    <name evidence="1" type="ORF">I79_003642</name>
</gene>
<sequence>MPQVLYNPVKVYDIDLRQTGSSFKKNSPQIAIVNETQMDSSVDWQGSRNNHPGSRRRCFASVIT</sequence>
<evidence type="ECO:0000313" key="1">
    <source>
        <dbReference type="EMBL" id="EGV96445.1"/>
    </source>
</evidence>
<accession>G3H0I4</accession>
<protein>
    <submittedName>
        <fullName evidence="1">Uncharacterized protein</fullName>
    </submittedName>
</protein>
<dbReference type="AlphaFoldDB" id="G3H0I4"/>